<dbReference type="EMBL" id="NAAD01000001">
    <property type="protein sequence ID" value="ORJ63433.1"/>
    <property type="molecule type" value="Genomic_DNA"/>
</dbReference>
<dbReference type="OrthoDB" id="6807706at2"/>
<reference evidence="1 2" key="1">
    <citation type="submission" date="2017-03" db="EMBL/GenBank/DDBJ databases">
        <title>Genome sequence of Geothermobacter sp. EPR-M, Deep-Sea Iron Reducer.</title>
        <authorList>
            <person name="Tully B."/>
            <person name="Savalia P."/>
            <person name="Abuyen K."/>
            <person name="Baughan C."/>
            <person name="Romero E."/>
            <person name="Ronkowski C."/>
            <person name="Torres B."/>
            <person name="Tremblay J."/>
            <person name="Trujillo A."/>
            <person name="Tyler M."/>
            <person name="Perez-Rodriguez I."/>
            <person name="Amend J."/>
        </authorList>
    </citation>
    <scope>NUCLEOTIDE SEQUENCE [LARGE SCALE GENOMIC DNA]</scope>
    <source>
        <strain evidence="1 2">EPR-M</strain>
    </source>
</reference>
<organism evidence="1 2">
    <name type="scientific">Geothermobacter hydrogeniphilus</name>
    <dbReference type="NCBI Taxonomy" id="1969733"/>
    <lineage>
        <taxon>Bacteria</taxon>
        <taxon>Pseudomonadati</taxon>
        <taxon>Thermodesulfobacteriota</taxon>
        <taxon>Desulfuromonadia</taxon>
        <taxon>Desulfuromonadales</taxon>
        <taxon>Geothermobacteraceae</taxon>
        <taxon>Geothermobacter</taxon>
    </lineage>
</organism>
<evidence type="ECO:0008006" key="3">
    <source>
        <dbReference type="Google" id="ProtNLM"/>
    </source>
</evidence>
<evidence type="ECO:0000313" key="2">
    <source>
        <dbReference type="Proteomes" id="UP000193136"/>
    </source>
</evidence>
<proteinExistence type="predicted"/>
<dbReference type="RefSeq" id="WP_085008516.1">
    <property type="nucleotide sequence ID" value="NZ_NAAD01000001.1"/>
</dbReference>
<protein>
    <recommendedName>
        <fullName evidence="3">Type II restriction enzyme</fullName>
    </recommendedName>
</protein>
<sequence>MSQDFKSIIKNYKEDQETVYNSWFVNNDERLKAFRSIRRGVFDVIQDIKTSKFGNDFKGSSLEFVLNCITEQKQVFKGASHPFYWKPKLRIPDIYENEENKLAFGQFLEKCINATKEEHILKEIILLDKKKIKGLGPAVASILYFLHPTIIPPFNTAIVNGFNTLFRDNIKLGSWTEYLRMREIIIEKNNEFKPYLSNDLGAFAGLLFDIGEKKLLVSDDHISEEERTKIEKKLKKRHKEVISEIEEEDLHTEMQYHIMTIGNSIGYDVIAASNDRSKCHNGQSLSFISLGKFPEIDVDKDTYKTITLIDAVWFEKGTNKIACAFEVEKSTSIYSGILRLTDLHFSFKENPPTLYLIIPDNREKEVLLQLQRPSIKNSEIKIHYILFSELKDNCDAICKFGDDKEILKKISKLAS</sequence>
<evidence type="ECO:0000313" key="1">
    <source>
        <dbReference type="EMBL" id="ORJ63433.1"/>
    </source>
</evidence>
<comment type="caution">
    <text evidence="1">The sequence shown here is derived from an EMBL/GenBank/DDBJ whole genome shotgun (WGS) entry which is preliminary data.</text>
</comment>
<name>A0A1X0YEB8_9BACT</name>
<gene>
    <name evidence="1" type="ORF">B5V00_00795</name>
</gene>
<accession>A0A1X0YEB8</accession>
<dbReference type="Proteomes" id="UP000193136">
    <property type="component" value="Unassembled WGS sequence"/>
</dbReference>
<dbReference type="AlphaFoldDB" id="A0A1X0YEB8"/>
<keyword evidence="2" id="KW-1185">Reference proteome</keyword>